<keyword evidence="2" id="KW-1185">Reference proteome</keyword>
<dbReference type="AlphaFoldDB" id="A0A4C1USH7"/>
<proteinExistence type="predicted"/>
<comment type="caution">
    <text evidence="1">The sequence shown here is derived from an EMBL/GenBank/DDBJ whole genome shotgun (WGS) entry which is preliminary data.</text>
</comment>
<evidence type="ECO:0000313" key="2">
    <source>
        <dbReference type="Proteomes" id="UP000299102"/>
    </source>
</evidence>
<name>A0A4C1USH7_EUMVA</name>
<reference evidence="1 2" key="1">
    <citation type="journal article" date="2019" name="Commun. Biol.">
        <title>The bagworm genome reveals a unique fibroin gene that provides high tensile strength.</title>
        <authorList>
            <person name="Kono N."/>
            <person name="Nakamura H."/>
            <person name="Ohtoshi R."/>
            <person name="Tomita M."/>
            <person name="Numata K."/>
            <person name="Arakawa K."/>
        </authorList>
    </citation>
    <scope>NUCLEOTIDE SEQUENCE [LARGE SCALE GENOMIC DNA]</scope>
</reference>
<dbReference type="Proteomes" id="UP000299102">
    <property type="component" value="Unassembled WGS sequence"/>
</dbReference>
<accession>A0A4C1USH7</accession>
<protein>
    <submittedName>
        <fullName evidence="1">Uncharacterized protein</fullName>
    </submittedName>
</protein>
<evidence type="ECO:0000313" key="1">
    <source>
        <dbReference type="EMBL" id="GBP29421.1"/>
    </source>
</evidence>
<organism evidence="1 2">
    <name type="scientific">Eumeta variegata</name>
    <name type="common">Bagworm moth</name>
    <name type="synonym">Eumeta japonica</name>
    <dbReference type="NCBI Taxonomy" id="151549"/>
    <lineage>
        <taxon>Eukaryota</taxon>
        <taxon>Metazoa</taxon>
        <taxon>Ecdysozoa</taxon>
        <taxon>Arthropoda</taxon>
        <taxon>Hexapoda</taxon>
        <taxon>Insecta</taxon>
        <taxon>Pterygota</taxon>
        <taxon>Neoptera</taxon>
        <taxon>Endopterygota</taxon>
        <taxon>Lepidoptera</taxon>
        <taxon>Glossata</taxon>
        <taxon>Ditrysia</taxon>
        <taxon>Tineoidea</taxon>
        <taxon>Psychidae</taxon>
        <taxon>Oiketicinae</taxon>
        <taxon>Eumeta</taxon>
    </lineage>
</organism>
<gene>
    <name evidence="1" type="ORF">EVAR_22033_1</name>
</gene>
<dbReference type="EMBL" id="BGZK01000220">
    <property type="protein sequence ID" value="GBP29421.1"/>
    <property type="molecule type" value="Genomic_DNA"/>
</dbReference>
<sequence length="111" mass="12332">MSLFTFDLTPAAAQALLRKEISAIRDLCKQPSTRRTNVALMFPFSKNPLMTASERNEAFQGTVTYVLVIYVGARDVNALRCVSVDVRSEKDLVISNGYSFRGFPTVGARRP</sequence>